<reference evidence="3 4" key="1">
    <citation type="submission" date="2019-03" db="EMBL/GenBank/DDBJ databases">
        <title>Genomic Encyclopedia of Type Strains, Phase IV (KMG-IV): sequencing the most valuable type-strain genomes for metagenomic binning, comparative biology and taxonomic classification.</title>
        <authorList>
            <person name="Goeker M."/>
        </authorList>
    </citation>
    <scope>NUCLEOTIDE SEQUENCE [LARGE SCALE GENOMIC DNA]</scope>
    <source>
        <strain evidence="3 4">DSM 26377</strain>
    </source>
</reference>
<protein>
    <submittedName>
        <fullName evidence="3">Type IV pilus assembly protein PilE</fullName>
    </submittedName>
</protein>
<feature type="transmembrane region" description="Helical" evidence="2">
    <location>
        <begin position="12"/>
        <end position="35"/>
    </location>
</feature>
<dbReference type="OrthoDB" id="5296638at2"/>
<keyword evidence="4" id="KW-1185">Reference proteome</keyword>
<gene>
    <name evidence="3" type="ORF">DFR24_0141</name>
</gene>
<dbReference type="Pfam" id="PF07963">
    <property type="entry name" value="N_methyl"/>
    <property type="match status" value="1"/>
</dbReference>
<evidence type="ECO:0000313" key="4">
    <source>
        <dbReference type="Proteomes" id="UP000295341"/>
    </source>
</evidence>
<keyword evidence="2" id="KW-0472">Membrane</keyword>
<dbReference type="InterPro" id="IPR045584">
    <property type="entry name" value="Pilin-like"/>
</dbReference>
<dbReference type="Gene3D" id="3.30.700.10">
    <property type="entry name" value="Glycoprotein, Type 4 Pilin"/>
    <property type="match status" value="1"/>
</dbReference>
<dbReference type="InterPro" id="IPR012902">
    <property type="entry name" value="N_methyl_site"/>
</dbReference>
<evidence type="ECO:0000256" key="2">
    <source>
        <dbReference type="SAM" id="Phobius"/>
    </source>
</evidence>
<dbReference type="NCBIfam" id="TIGR02532">
    <property type="entry name" value="IV_pilin_GFxxxE"/>
    <property type="match status" value="1"/>
</dbReference>
<dbReference type="GO" id="GO:0043683">
    <property type="term" value="P:type IV pilus assembly"/>
    <property type="evidence" value="ECO:0007669"/>
    <property type="project" value="InterPro"/>
</dbReference>
<comment type="caution">
    <text evidence="3">The sequence shown here is derived from an EMBL/GenBank/DDBJ whole genome shotgun (WGS) entry which is preliminary data.</text>
</comment>
<dbReference type="Proteomes" id="UP000295341">
    <property type="component" value="Unassembled WGS sequence"/>
</dbReference>
<dbReference type="EMBL" id="SOBT01000008">
    <property type="protein sequence ID" value="TDU30787.1"/>
    <property type="molecule type" value="Genomic_DNA"/>
</dbReference>
<name>A0A4R7PA49_9GAMM</name>
<accession>A0A4R7PA49</accession>
<keyword evidence="2" id="KW-0812">Transmembrane</keyword>
<dbReference type="InterPro" id="IPR031982">
    <property type="entry name" value="PilE-like"/>
</dbReference>
<feature type="compositionally biased region" description="Polar residues" evidence="1">
    <location>
        <begin position="120"/>
        <end position="130"/>
    </location>
</feature>
<dbReference type="AlphaFoldDB" id="A0A4R7PA49"/>
<evidence type="ECO:0000256" key="1">
    <source>
        <dbReference type="SAM" id="MobiDB-lite"/>
    </source>
</evidence>
<sequence length="138" mass="14631">MRERARVKSAGFNLIELMIVVSIVGILAAIAYPSYRESVRKGNRTDAQAALTGLAAVMERDFLRNNGYRDVITAGLYPARVPLESGAQTYALSITSTATTYTLSAAPSGGQSGDRCGTLTLASSGAQGPTTPVDCWRR</sequence>
<dbReference type="Pfam" id="PF16732">
    <property type="entry name" value="ComP_DUS"/>
    <property type="match status" value="1"/>
</dbReference>
<keyword evidence="2" id="KW-1133">Transmembrane helix</keyword>
<proteinExistence type="predicted"/>
<evidence type="ECO:0000313" key="3">
    <source>
        <dbReference type="EMBL" id="TDU30787.1"/>
    </source>
</evidence>
<feature type="region of interest" description="Disordered" evidence="1">
    <location>
        <begin position="105"/>
        <end position="138"/>
    </location>
</feature>
<dbReference type="SUPFAM" id="SSF54523">
    <property type="entry name" value="Pili subunits"/>
    <property type="match status" value="1"/>
</dbReference>
<organism evidence="3 4">
    <name type="scientific">Panacagrimonas perspica</name>
    <dbReference type="NCBI Taxonomy" id="381431"/>
    <lineage>
        <taxon>Bacteria</taxon>
        <taxon>Pseudomonadati</taxon>
        <taxon>Pseudomonadota</taxon>
        <taxon>Gammaproteobacteria</taxon>
        <taxon>Nevskiales</taxon>
        <taxon>Nevskiaceae</taxon>
        <taxon>Panacagrimonas</taxon>
    </lineage>
</organism>